<dbReference type="InterPro" id="IPR031042">
    <property type="entry name" value="Glyco_TIGR04440"/>
</dbReference>
<dbReference type="Proteomes" id="UP001385389">
    <property type="component" value="Chromosome"/>
</dbReference>
<reference evidence="1 2" key="1">
    <citation type="submission" date="2024-03" db="EMBL/GenBank/DDBJ databases">
        <title>Phenotype and Genome Characterization of a Sulfate-Reducing Bacterium Pseudodesulfovibrio sp. strain 5S69, isolated from Petroleum Reservoir in Tatarstan (Russia).</title>
        <authorList>
            <person name="Bidzhieva S.K."/>
            <person name="Kadnikov V."/>
            <person name="Tourova T.P."/>
            <person name="Samigullina S.R."/>
            <person name="Sokolova D.S."/>
            <person name="Poltaraus A.B."/>
            <person name="Avtukh A.N."/>
            <person name="Tereshina V.M."/>
            <person name="Mardanov A.V."/>
            <person name="Nazina T.N."/>
        </authorList>
    </citation>
    <scope>NUCLEOTIDE SEQUENCE [LARGE SCALE GENOMIC DNA]</scope>
    <source>
        <strain evidence="1 2">5S69</strain>
    </source>
</reference>
<dbReference type="RefSeq" id="WP_338667155.1">
    <property type="nucleotide sequence ID" value="NZ_CP146609.1"/>
</dbReference>
<gene>
    <name evidence="1" type="ORF">V8V93_13735</name>
</gene>
<sequence length="345" mass="39885">MINNMVTIVIPTHERHHLLEKRVLPYYLQFDVPILVVDSSQEPHQPSVENPAIDYIHCPGEPIPHKLKGPILDHVHTPYMFTNADDTLHSMKGVQTCIEYLEANPDYSTALGLLFQCYHNDRSRVGANNFDLYSLPVDSDRAEERLLQDFANFDSVFYAVTRTDCWQNTMRRLPPEIVNYYLMETYVVMMALIHGKRAKLPIMYSATEAGPSINDQDLRYHCSPFKLATEARYAVEVAAVKQAAVAYLQDKSGISEARSRLYVDGALALYWLQDKPIKSLKDRIGNEWNTFLGKTFCKKKYKRLKAERRAAALERQKRDTERSFELIGEEGRLEYEQLMERVRNS</sequence>
<dbReference type="SUPFAM" id="SSF53448">
    <property type="entry name" value="Nucleotide-diphospho-sugar transferases"/>
    <property type="match status" value="1"/>
</dbReference>
<accession>A0ABZ2IVN8</accession>
<dbReference type="NCBIfam" id="TIGR04440">
    <property type="entry name" value="glyco_TIGR04440"/>
    <property type="match status" value="1"/>
</dbReference>
<evidence type="ECO:0000313" key="1">
    <source>
        <dbReference type="EMBL" id="WWX21499.1"/>
    </source>
</evidence>
<keyword evidence="2" id="KW-1185">Reference proteome</keyword>
<protein>
    <submittedName>
        <fullName evidence="1">TIGR00180 family glycosyltransferase</fullName>
    </submittedName>
</protein>
<proteinExistence type="predicted"/>
<evidence type="ECO:0000313" key="2">
    <source>
        <dbReference type="Proteomes" id="UP001385389"/>
    </source>
</evidence>
<organism evidence="1 2">
    <name type="scientific">Pseudodesulfovibrio methanolicus</name>
    <dbReference type="NCBI Taxonomy" id="3126690"/>
    <lineage>
        <taxon>Bacteria</taxon>
        <taxon>Pseudomonadati</taxon>
        <taxon>Thermodesulfobacteriota</taxon>
        <taxon>Desulfovibrionia</taxon>
        <taxon>Desulfovibrionales</taxon>
        <taxon>Desulfovibrionaceae</taxon>
    </lineage>
</organism>
<dbReference type="InterPro" id="IPR029044">
    <property type="entry name" value="Nucleotide-diphossugar_trans"/>
</dbReference>
<name>A0ABZ2IVN8_9BACT</name>
<dbReference type="EMBL" id="CP146609">
    <property type="protein sequence ID" value="WWX21499.1"/>
    <property type="molecule type" value="Genomic_DNA"/>
</dbReference>